<reference evidence="2" key="1">
    <citation type="submission" date="2020-08" db="EMBL/GenBank/DDBJ databases">
        <title>Multicomponent nature underlies the extraordinary mechanical properties of spider dragline silk.</title>
        <authorList>
            <person name="Kono N."/>
            <person name="Nakamura H."/>
            <person name="Mori M."/>
            <person name="Yoshida Y."/>
            <person name="Ohtoshi R."/>
            <person name="Malay A.D."/>
            <person name="Moran D.A.P."/>
            <person name="Tomita M."/>
            <person name="Numata K."/>
            <person name="Arakawa K."/>
        </authorList>
    </citation>
    <scope>NUCLEOTIDE SEQUENCE</scope>
</reference>
<dbReference type="GO" id="GO:0008010">
    <property type="term" value="F:structural constituent of chitin-based larval cuticle"/>
    <property type="evidence" value="ECO:0007669"/>
    <property type="project" value="TreeGrafter"/>
</dbReference>
<dbReference type="PANTHER" id="PTHR10380:SF235">
    <property type="entry name" value="CUTICULAR PROTEIN 73D, ISOFORM B"/>
    <property type="match status" value="1"/>
</dbReference>
<evidence type="ECO:0000313" key="2">
    <source>
        <dbReference type="EMBL" id="GFY77385.1"/>
    </source>
</evidence>
<evidence type="ECO:0000256" key="1">
    <source>
        <dbReference type="PROSITE-ProRule" id="PRU00497"/>
    </source>
</evidence>
<keyword evidence="3" id="KW-1185">Reference proteome</keyword>
<accession>A0A8X6YUJ1</accession>
<sequence length="216" mass="23968">MEPMLKLWCDNQVHQPKPYEFGYSIKDQHGEHHRHESGNGVGMVIGNYGFTDDRGITRQVNYIADRDGFRAQIKTNEPGTSNQSPAAVQVISDAPYANVAAAPYADQSHVSQPVLPQVSQSALPQISQSELPQVSQLAAPLVSKPARYRYDLSSRGYREGRNENLGYRGYDFGYNENVNALGYSGHPEHNVAILNSETPLIGGFVRRYDSRFGNLA</sequence>
<dbReference type="GO" id="GO:0062129">
    <property type="term" value="C:chitin-based extracellular matrix"/>
    <property type="evidence" value="ECO:0007669"/>
    <property type="project" value="TreeGrafter"/>
</dbReference>
<keyword evidence="1" id="KW-0193">Cuticle</keyword>
<organism evidence="2 3">
    <name type="scientific">Trichonephila inaurata madagascariensis</name>
    <dbReference type="NCBI Taxonomy" id="2747483"/>
    <lineage>
        <taxon>Eukaryota</taxon>
        <taxon>Metazoa</taxon>
        <taxon>Ecdysozoa</taxon>
        <taxon>Arthropoda</taxon>
        <taxon>Chelicerata</taxon>
        <taxon>Arachnida</taxon>
        <taxon>Araneae</taxon>
        <taxon>Araneomorphae</taxon>
        <taxon>Entelegynae</taxon>
        <taxon>Araneoidea</taxon>
        <taxon>Nephilidae</taxon>
        <taxon>Trichonephila</taxon>
        <taxon>Trichonephila inaurata</taxon>
    </lineage>
</organism>
<dbReference type="PANTHER" id="PTHR10380">
    <property type="entry name" value="CUTICLE PROTEIN"/>
    <property type="match status" value="1"/>
</dbReference>
<protein>
    <submittedName>
        <fullName evidence="2">Cuticle protein 16.8</fullName>
    </submittedName>
</protein>
<dbReference type="EMBL" id="BMAV01022431">
    <property type="protein sequence ID" value="GFY77385.1"/>
    <property type="molecule type" value="Genomic_DNA"/>
</dbReference>
<name>A0A8X6YUJ1_9ARAC</name>
<dbReference type="InterPro" id="IPR050468">
    <property type="entry name" value="Cuticle_Struct_Prot"/>
</dbReference>
<dbReference type="AlphaFoldDB" id="A0A8X6YUJ1"/>
<dbReference type="Proteomes" id="UP000886998">
    <property type="component" value="Unassembled WGS sequence"/>
</dbReference>
<proteinExistence type="predicted"/>
<dbReference type="InterPro" id="IPR000618">
    <property type="entry name" value="Insect_cuticle"/>
</dbReference>
<dbReference type="OrthoDB" id="7255276at2759"/>
<dbReference type="PROSITE" id="PS51155">
    <property type="entry name" value="CHIT_BIND_RR_2"/>
    <property type="match status" value="1"/>
</dbReference>
<dbReference type="Pfam" id="PF00379">
    <property type="entry name" value="Chitin_bind_4"/>
    <property type="match status" value="1"/>
</dbReference>
<evidence type="ECO:0000313" key="3">
    <source>
        <dbReference type="Proteomes" id="UP000886998"/>
    </source>
</evidence>
<comment type="caution">
    <text evidence="2">The sequence shown here is derived from an EMBL/GenBank/DDBJ whole genome shotgun (WGS) entry which is preliminary data.</text>
</comment>
<gene>
    <name evidence="2" type="primary">NCL1_04751</name>
    <name evidence="2" type="ORF">TNIN_407051</name>
</gene>